<keyword evidence="8" id="KW-0863">Zinc-finger</keyword>
<dbReference type="SUPFAM" id="SSF50249">
    <property type="entry name" value="Nucleic acid-binding proteins"/>
    <property type="match status" value="1"/>
</dbReference>
<feature type="compositionally biased region" description="Basic and acidic residues" evidence="19">
    <location>
        <begin position="94"/>
        <end position="119"/>
    </location>
</feature>
<dbReference type="GO" id="GO:1902975">
    <property type="term" value="P:mitotic DNA replication initiation"/>
    <property type="evidence" value="ECO:0007669"/>
    <property type="project" value="TreeGrafter"/>
</dbReference>
<dbReference type="GO" id="GO:0017116">
    <property type="term" value="F:single-stranded DNA helicase activity"/>
    <property type="evidence" value="ECO:0007669"/>
    <property type="project" value="TreeGrafter"/>
</dbReference>
<keyword evidence="13" id="KW-0238">DNA-binding</keyword>
<evidence type="ECO:0000256" key="11">
    <source>
        <dbReference type="ARBA" id="ARBA00022833"/>
    </source>
</evidence>
<dbReference type="SUPFAM" id="SSF52540">
    <property type="entry name" value="P-loop containing nucleoside triphosphate hydrolases"/>
    <property type="match status" value="1"/>
</dbReference>
<keyword evidence="9" id="KW-0378">Hydrolase</keyword>
<organism evidence="21">
    <name type="scientific">Spirodela intermedia</name>
    <name type="common">Intermediate duckweed</name>
    <dbReference type="NCBI Taxonomy" id="51605"/>
    <lineage>
        <taxon>Eukaryota</taxon>
        <taxon>Viridiplantae</taxon>
        <taxon>Streptophyta</taxon>
        <taxon>Embryophyta</taxon>
        <taxon>Tracheophyta</taxon>
        <taxon>Spermatophyta</taxon>
        <taxon>Magnoliopsida</taxon>
        <taxon>Liliopsida</taxon>
        <taxon>Araceae</taxon>
        <taxon>Lemnoideae</taxon>
        <taxon>Spirodela</taxon>
    </lineage>
</organism>
<evidence type="ECO:0000256" key="15">
    <source>
        <dbReference type="ARBA" id="ARBA00023306"/>
    </source>
</evidence>
<comment type="catalytic activity">
    <reaction evidence="16">
        <text>ATP + H2O = ADP + phosphate + H(+)</text>
        <dbReference type="Rhea" id="RHEA:13065"/>
        <dbReference type="ChEBI" id="CHEBI:15377"/>
        <dbReference type="ChEBI" id="CHEBI:15378"/>
        <dbReference type="ChEBI" id="CHEBI:30616"/>
        <dbReference type="ChEBI" id="CHEBI:43474"/>
        <dbReference type="ChEBI" id="CHEBI:456216"/>
        <dbReference type="EC" id="3.6.4.12"/>
    </reaction>
</comment>
<evidence type="ECO:0000256" key="5">
    <source>
        <dbReference type="ARBA" id="ARBA00022705"/>
    </source>
</evidence>
<dbReference type="GO" id="GO:0000727">
    <property type="term" value="P:double-strand break repair via break-induced replication"/>
    <property type="evidence" value="ECO:0007669"/>
    <property type="project" value="TreeGrafter"/>
</dbReference>
<dbReference type="Gene3D" id="3.40.50.300">
    <property type="entry name" value="P-loop containing nucleotide triphosphate hydrolases"/>
    <property type="match status" value="1"/>
</dbReference>
<evidence type="ECO:0000256" key="13">
    <source>
        <dbReference type="ARBA" id="ARBA00023125"/>
    </source>
</evidence>
<feature type="compositionally biased region" description="Acidic residues" evidence="19">
    <location>
        <begin position="50"/>
        <end position="67"/>
    </location>
</feature>
<dbReference type="Pfam" id="PF00493">
    <property type="entry name" value="MCM"/>
    <property type="match status" value="1"/>
</dbReference>
<name>A0A7I8INZ2_SPIIN</name>
<evidence type="ECO:0000256" key="8">
    <source>
        <dbReference type="ARBA" id="ARBA00022771"/>
    </source>
</evidence>
<dbReference type="PANTHER" id="PTHR11630">
    <property type="entry name" value="DNA REPLICATION LICENSING FACTOR MCM FAMILY MEMBER"/>
    <property type="match status" value="1"/>
</dbReference>
<dbReference type="Pfam" id="PF14551">
    <property type="entry name" value="MCM_N"/>
    <property type="match status" value="1"/>
</dbReference>
<dbReference type="Pfam" id="PF12619">
    <property type="entry name" value="MCM2_N"/>
    <property type="match status" value="1"/>
</dbReference>
<evidence type="ECO:0000256" key="9">
    <source>
        <dbReference type="ARBA" id="ARBA00022801"/>
    </source>
</evidence>
<dbReference type="Pfam" id="PF23669">
    <property type="entry name" value="WHD_MCM2"/>
    <property type="match status" value="1"/>
</dbReference>
<dbReference type="EMBL" id="LR743592">
    <property type="protein sequence ID" value="CAA2619928.1"/>
    <property type="molecule type" value="Genomic_DNA"/>
</dbReference>
<dbReference type="FunFam" id="3.40.50.300:FF:000138">
    <property type="entry name" value="DNA helicase"/>
    <property type="match status" value="1"/>
</dbReference>
<dbReference type="FunFam" id="3.30.1640.10:FF:000008">
    <property type="entry name" value="DNA helicase"/>
    <property type="match status" value="1"/>
</dbReference>
<keyword evidence="5" id="KW-0235">DNA replication</keyword>
<evidence type="ECO:0000256" key="1">
    <source>
        <dbReference type="ARBA" id="ARBA00004123"/>
    </source>
</evidence>
<dbReference type="InterPro" id="IPR033762">
    <property type="entry name" value="MCM_OB"/>
</dbReference>
<dbReference type="Pfam" id="PF17855">
    <property type="entry name" value="MCM_lid"/>
    <property type="match status" value="1"/>
</dbReference>
<comment type="similarity">
    <text evidence="2">Belongs to the MCM family.</text>
</comment>
<dbReference type="InterPro" id="IPR012340">
    <property type="entry name" value="NA-bd_OB-fold"/>
</dbReference>
<protein>
    <recommendedName>
        <fullName evidence="4">DNA replication licensing factor MCM2</fullName>
        <ecNumber evidence="3">3.6.4.12</ecNumber>
    </recommendedName>
    <alternativeName>
        <fullName evidence="17">DNA replication licensing factor mcm2</fullName>
    </alternativeName>
    <alternativeName>
        <fullName evidence="18">Minichromosome maintenance protein 2</fullName>
    </alternativeName>
</protein>
<keyword evidence="15" id="KW-0131">Cell cycle</keyword>
<keyword evidence="6" id="KW-0479">Metal-binding</keyword>
<dbReference type="InterPro" id="IPR027417">
    <property type="entry name" value="P-loop_NTPase"/>
</dbReference>
<evidence type="ECO:0000256" key="19">
    <source>
        <dbReference type="SAM" id="MobiDB-lite"/>
    </source>
</evidence>
<dbReference type="InterPro" id="IPR031327">
    <property type="entry name" value="MCM"/>
</dbReference>
<keyword evidence="7" id="KW-0547">Nucleotide-binding</keyword>
<dbReference type="InterPro" id="IPR027925">
    <property type="entry name" value="MCM_N"/>
</dbReference>
<dbReference type="PRINTS" id="PR01657">
    <property type="entry name" value="MCMFAMILY"/>
</dbReference>
<evidence type="ECO:0000256" key="3">
    <source>
        <dbReference type="ARBA" id="ARBA00012551"/>
    </source>
</evidence>
<keyword evidence="11" id="KW-0862">Zinc</keyword>
<evidence type="ECO:0000256" key="18">
    <source>
        <dbReference type="ARBA" id="ARBA00078186"/>
    </source>
</evidence>
<dbReference type="InterPro" id="IPR001208">
    <property type="entry name" value="MCM_dom"/>
</dbReference>
<dbReference type="GO" id="GO:0043138">
    <property type="term" value="F:3'-5' DNA helicase activity"/>
    <property type="evidence" value="ECO:0007669"/>
    <property type="project" value="TreeGrafter"/>
</dbReference>
<feature type="compositionally biased region" description="Acidic residues" evidence="19">
    <location>
        <begin position="188"/>
        <end position="202"/>
    </location>
</feature>
<dbReference type="PRINTS" id="PR01658">
    <property type="entry name" value="MCMPROTEIN2"/>
</dbReference>
<dbReference type="PANTHER" id="PTHR11630:SF44">
    <property type="entry name" value="DNA REPLICATION LICENSING FACTOR MCM2"/>
    <property type="match status" value="1"/>
</dbReference>
<dbReference type="Gene3D" id="2.20.28.10">
    <property type="match status" value="1"/>
</dbReference>
<keyword evidence="22" id="KW-1185">Reference proteome</keyword>
<dbReference type="SMART" id="SM00350">
    <property type="entry name" value="MCM"/>
    <property type="match status" value="1"/>
</dbReference>
<keyword evidence="14" id="KW-0539">Nucleus</keyword>
<keyword evidence="10" id="KW-0347">Helicase</keyword>
<dbReference type="FunFam" id="2.20.28.10:FF:000002">
    <property type="entry name" value="DNA helicase"/>
    <property type="match status" value="1"/>
</dbReference>
<dbReference type="InterPro" id="IPR041562">
    <property type="entry name" value="MCM_lid"/>
</dbReference>
<dbReference type="Pfam" id="PF17207">
    <property type="entry name" value="MCM_OB"/>
    <property type="match status" value="1"/>
</dbReference>
<evidence type="ECO:0000259" key="20">
    <source>
        <dbReference type="PROSITE" id="PS50051"/>
    </source>
</evidence>
<dbReference type="InterPro" id="IPR059098">
    <property type="entry name" value="WHD_MCM2"/>
</dbReference>
<evidence type="ECO:0000256" key="7">
    <source>
        <dbReference type="ARBA" id="ARBA00022741"/>
    </source>
</evidence>
<dbReference type="Gene3D" id="2.40.50.140">
    <property type="entry name" value="Nucleic acid-binding proteins"/>
    <property type="match status" value="1"/>
</dbReference>
<reference evidence="21 22" key="1">
    <citation type="submission" date="2019-12" db="EMBL/GenBank/DDBJ databases">
        <authorList>
            <person name="Scholz U."/>
            <person name="Mascher M."/>
            <person name="Fiebig A."/>
        </authorList>
    </citation>
    <scope>NUCLEOTIDE SEQUENCE</scope>
</reference>
<evidence type="ECO:0000256" key="14">
    <source>
        <dbReference type="ARBA" id="ARBA00023242"/>
    </source>
</evidence>
<gene>
    <name evidence="21" type="ORF">SI7747_05006097</name>
</gene>
<evidence type="ECO:0000313" key="22">
    <source>
        <dbReference type="Proteomes" id="UP001189122"/>
    </source>
</evidence>
<evidence type="ECO:0000256" key="2">
    <source>
        <dbReference type="ARBA" id="ARBA00008010"/>
    </source>
</evidence>
<dbReference type="PROSITE" id="PS00847">
    <property type="entry name" value="MCM_1"/>
    <property type="match status" value="1"/>
</dbReference>
<dbReference type="GO" id="GO:0005524">
    <property type="term" value="F:ATP binding"/>
    <property type="evidence" value="ECO:0007669"/>
    <property type="project" value="UniProtKB-KW"/>
</dbReference>
<dbReference type="EC" id="3.6.4.12" evidence="3"/>
<dbReference type="InterPro" id="IPR018525">
    <property type="entry name" value="MCM_CS"/>
</dbReference>
<comment type="subcellular location">
    <subcellularLocation>
        <location evidence="1">Nucleus</location>
    </subcellularLocation>
</comment>
<dbReference type="GO" id="GO:0003697">
    <property type="term" value="F:single-stranded DNA binding"/>
    <property type="evidence" value="ECO:0007669"/>
    <property type="project" value="TreeGrafter"/>
</dbReference>
<dbReference type="Proteomes" id="UP001189122">
    <property type="component" value="Unassembled WGS sequence"/>
</dbReference>
<evidence type="ECO:0000256" key="12">
    <source>
        <dbReference type="ARBA" id="ARBA00022840"/>
    </source>
</evidence>
<feature type="compositionally biased region" description="Low complexity" evidence="19">
    <location>
        <begin position="7"/>
        <end position="21"/>
    </location>
</feature>
<feature type="compositionally biased region" description="Basic and acidic residues" evidence="19">
    <location>
        <begin position="73"/>
        <end position="84"/>
    </location>
</feature>
<evidence type="ECO:0000256" key="10">
    <source>
        <dbReference type="ARBA" id="ARBA00022806"/>
    </source>
</evidence>
<feature type="domain" description="MCM C-terminal AAA(+) ATPase" evidence="20">
    <location>
        <begin position="506"/>
        <end position="718"/>
    </location>
</feature>
<accession>A0A7I8INZ2</accession>
<feature type="region of interest" description="Disordered" evidence="19">
    <location>
        <begin position="1"/>
        <end position="202"/>
    </location>
</feature>
<dbReference type="EMBL" id="CACRZD030000005">
    <property type="protein sequence ID" value="CAA6659675.1"/>
    <property type="molecule type" value="Genomic_DNA"/>
</dbReference>
<dbReference type="GO" id="GO:0042555">
    <property type="term" value="C:MCM complex"/>
    <property type="evidence" value="ECO:0007669"/>
    <property type="project" value="InterPro"/>
</dbReference>
<dbReference type="PROSITE" id="PS50051">
    <property type="entry name" value="MCM_2"/>
    <property type="match status" value="1"/>
</dbReference>
<dbReference type="Gene3D" id="3.30.1640.10">
    <property type="entry name" value="mini-chromosome maintenance (MCM) complex, chain A, domain 1"/>
    <property type="match status" value="1"/>
</dbReference>
<dbReference type="AlphaFoldDB" id="A0A7I8INZ2"/>
<keyword evidence="12" id="KW-0067">ATP-binding</keyword>
<dbReference type="GO" id="GO:0016787">
    <property type="term" value="F:hydrolase activity"/>
    <property type="evidence" value="ECO:0007669"/>
    <property type="project" value="UniProtKB-KW"/>
</dbReference>
<evidence type="ECO:0000313" key="21">
    <source>
        <dbReference type="EMBL" id="CAA2619928.1"/>
    </source>
</evidence>
<evidence type="ECO:0000256" key="17">
    <source>
        <dbReference type="ARBA" id="ARBA00074927"/>
    </source>
</evidence>
<dbReference type="GO" id="GO:0008270">
    <property type="term" value="F:zinc ion binding"/>
    <property type="evidence" value="ECO:0007669"/>
    <property type="project" value="UniProtKB-KW"/>
</dbReference>
<evidence type="ECO:0000256" key="6">
    <source>
        <dbReference type="ARBA" id="ARBA00022723"/>
    </source>
</evidence>
<sequence length="937" mass="106170">MDDSENPSSTPGSPTSAGFSTDRLPPNTSRTTDSYSDDDEAAVDPHVLPEDDEADAVEEEEEGEDLYNDNFMEDYRRMDEHDQYESVGLDDSMGDERDLDQIMADRRAAEVELDARDTRSGGGRKLPRMLHDQDTDDEVTIRRSKRHRADFRPSGGARSDDDGDGMQSSPGRSQRGHSRDDVPMTNQTDDDPYEDEYDEDSEMNMYRVQGTLREWVTRDEVRRFIARKFKEFLLTYVNPKNEQGDFEYVRLINEMVLANKCSLEIDYKQFIYILPNIAIWLADAPQSVLEVMEEVAQNVVFDFHKNYKNIQQKIYVRITNLPVYDQIRNIRQIHLNTMIRIGGVVTRRSGVFPQLQQVKYDCNKCGAILGPFFQNSYSEVKVGSCPECQSKGPFTINVEQTIYRNYQKLTLQESPGTVPAGRLPRYKEVILLNDLIDCARPGEEIEVTGIYTNNFDLSLNTKNGFPVFATVVEANHVTKKHDLFSAYKLTDEDKADIEKLAKDPRIGERIVKSIAPSIYGHENIKMALALAMFGGQEKNVKGKHRLRGDINVLLLGDPGTAKSQFLKYAEKTGQRAVYTTGKGASAVGLTAAVHKDPVTREWTLEGGALVLADRGICLIDEFDKMNDQDRVSIHEAMEQQSISISKAGIVTSLQARCSVIAAAILLGEGMQLNNIYDSSKTFTQNVELTDPIISRFDVLCVVKDVVDPVKDEMLANFVVDNEQAAANSQEDLSPSTRPVDPEILSQDMLKKYITYAKLNVFPKLHDADLDKLTHVYAELRRESSHGQGVPIAVRHIESMIRMSEAHARMHLRNYVTQEDVDMAIRVLLDSFVSTQKFGVQKALQKSFRKYLTFKRDHNELLLFLLRVLVKEALHYEEIISGAGDRLAHIQVKVEDLRSKAQEHDIYDLRPFFGSSIFKEGNFVLDEARGVIRHPLSR</sequence>
<proteinExistence type="inferred from homology"/>
<evidence type="ECO:0000256" key="16">
    <source>
        <dbReference type="ARBA" id="ARBA00047995"/>
    </source>
</evidence>
<dbReference type="InterPro" id="IPR008045">
    <property type="entry name" value="MCM2"/>
</dbReference>
<evidence type="ECO:0000256" key="4">
    <source>
        <dbReference type="ARBA" id="ARBA00018925"/>
    </source>
</evidence>
<dbReference type="GO" id="GO:0005634">
    <property type="term" value="C:nucleus"/>
    <property type="evidence" value="ECO:0007669"/>
    <property type="project" value="UniProtKB-SubCell"/>
</dbReference>